<dbReference type="PATRIC" id="fig|1789004.3.peg.1960"/>
<sequence length="222" mass="24576">MGQISVMNTAMIGRFCGAFLLGLLGFFGVTDLQAETLAEGLAQETQAWTQGSYYLPEPAREAYFARLQSQAHDLSRHYPHQADPLIWEGIITATHAKYQNLFSALGTARQARDVLLQAVAIDSSAMDGSGLITLGALYFRVPKFGSFGDDDKARQYLQQALKVDPDNIDANFFYGKFLLTQGDKPHALICLKKVIDTLPRPQSIEADRARQAEARDLLSQDF</sequence>
<dbReference type="InterPro" id="IPR011990">
    <property type="entry name" value="TPR-like_helical_dom_sf"/>
</dbReference>
<accession>A0A149VWJ9</accession>
<name>A0A149VWJ9_9PROT</name>
<dbReference type="Pfam" id="PF14559">
    <property type="entry name" value="TPR_19"/>
    <property type="match status" value="1"/>
</dbReference>
<dbReference type="Gene3D" id="1.25.40.10">
    <property type="entry name" value="Tetratricopeptide repeat domain"/>
    <property type="match status" value="1"/>
</dbReference>
<dbReference type="Proteomes" id="UP000075653">
    <property type="component" value="Unassembled WGS sequence"/>
</dbReference>
<dbReference type="EMBL" id="LRRD01000050">
    <property type="protein sequence ID" value="KXW57556.1"/>
    <property type="molecule type" value="Genomic_DNA"/>
</dbReference>
<protein>
    <submittedName>
        <fullName evidence="1">Tetratricopeptide repeat protein</fullName>
    </submittedName>
</protein>
<dbReference type="SUPFAM" id="SSF48452">
    <property type="entry name" value="TPR-like"/>
    <property type="match status" value="1"/>
</dbReference>
<gene>
    <name evidence="1" type="ORF">FEMY_19090</name>
</gene>
<comment type="caution">
    <text evidence="1">The sequence shown here is derived from an EMBL/GenBank/DDBJ whole genome shotgun (WGS) entry which is preliminary data.</text>
</comment>
<organism evidence="1 2">
    <name type="scientific">Ferrovum myxofaciens</name>
    <dbReference type="NCBI Taxonomy" id="416213"/>
    <lineage>
        <taxon>Bacteria</taxon>
        <taxon>Pseudomonadati</taxon>
        <taxon>Pseudomonadota</taxon>
        <taxon>Betaproteobacteria</taxon>
        <taxon>Ferrovales</taxon>
        <taxon>Ferrovaceae</taxon>
        <taxon>Ferrovum</taxon>
    </lineage>
</organism>
<dbReference type="RefSeq" id="WP_156472681.1">
    <property type="nucleotide sequence ID" value="NZ_CP149472.1"/>
</dbReference>
<reference evidence="1 2" key="1">
    <citation type="submission" date="2016-01" db="EMBL/GenBank/DDBJ databases">
        <title>Genome sequence of the acidophilic iron oxidising Ferrovum strain Z-31.</title>
        <authorList>
            <person name="Poehlein A."/>
            <person name="Ullrich S.R."/>
            <person name="Schloemann M."/>
            <person name="Muehling M."/>
            <person name="Daniel R."/>
        </authorList>
    </citation>
    <scope>NUCLEOTIDE SEQUENCE [LARGE SCALE GENOMIC DNA]</scope>
    <source>
        <strain evidence="1 2">Z-31</strain>
    </source>
</reference>
<keyword evidence="2" id="KW-1185">Reference proteome</keyword>
<evidence type="ECO:0000313" key="1">
    <source>
        <dbReference type="EMBL" id="KXW57556.1"/>
    </source>
</evidence>
<proteinExistence type="predicted"/>
<dbReference type="AlphaFoldDB" id="A0A149VWJ9"/>
<dbReference type="STRING" id="1789004.FEMY_19090"/>
<evidence type="ECO:0000313" key="2">
    <source>
        <dbReference type="Proteomes" id="UP000075653"/>
    </source>
</evidence>